<reference evidence="1" key="2">
    <citation type="submission" date="2020-02" db="EMBL/GenBank/DDBJ databases">
        <authorList>
            <consortium name="NCBI Pathogen Detection Project"/>
        </authorList>
    </citation>
    <scope>NUCLEOTIDE SEQUENCE</scope>
    <source>
        <strain evidence="1">MA.CK_97/00006015</strain>
    </source>
</reference>
<protein>
    <submittedName>
        <fullName evidence="1">Uncharacterized protein</fullName>
    </submittedName>
</protein>
<evidence type="ECO:0000313" key="1">
    <source>
        <dbReference type="EMBL" id="HAG3254716.1"/>
    </source>
</evidence>
<sequence length="118" mass="13949">MENRLRFEVQDDFGCFVYPDERFVPLLDEFDDLLDTYQSGEMNDKRYITELNRLIRQEPDFIDLHAHLSFAFLEQDKPKKALDAAVSREHLAFFNRMPDHAVQQLDSVNAPIKDVTRD</sequence>
<comment type="caution">
    <text evidence="1">The sequence shown here is derived from an EMBL/GenBank/DDBJ whole genome shotgun (WGS) entry which is preliminary data.</text>
</comment>
<reference evidence="1" key="1">
    <citation type="journal article" date="2018" name="Genome Biol.">
        <title>SKESA: strategic k-mer extension for scrupulous assemblies.</title>
        <authorList>
            <person name="Souvorov A."/>
            <person name="Agarwala R."/>
            <person name="Lipman D.J."/>
        </authorList>
    </citation>
    <scope>NUCLEOTIDE SEQUENCE</scope>
    <source>
        <strain evidence="1">MA.CK_97/00006015</strain>
    </source>
</reference>
<dbReference type="AlphaFoldDB" id="A0A761PBU7"/>
<proteinExistence type="predicted"/>
<dbReference type="EMBL" id="DAAXZP010000020">
    <property type="protein sequence ID" value="HAG3254716.1"/>
    <property type="molecule type" value="Genomic_DNA"/>
</dbReference>
<name>A0A761PBU7_SALER</name>
<gene>
    <name evidence="1" type="ORF">G8X54_004026</name>
</gene>
<organism evidence="1">
    <name type="scientific">Salmonella enterica</name>
    <name type="common">Salmonella choleraesuis</name>
    <dbReference type="NCBI Taxonomy" id="28901"/>
    <lineage>
        <taxon>Bacteria</taxon>
        <taxon>Pseudomonadati</taxon>
        <taxon>Pseudomonadota</taxon>
        <taxon>Gammaproteobacteria</taxon>
        <taxon>Enterobacterales</taxon>
        <taxon>Enterobacteriaceae</taxon>
        <taxon>Salmonella</taxon>
    </lineage>
</organism>
<accession>A0A761PBU7</accession>